<reference evidence="2 3" key="1">
    <citation type="submission" date="2016-10" db="EMBL/GenBank/DDBJ databases">
        <authorList>
            <person name="de Groot N.N."/>
        </authorList>
    </citation>
    <scope>NUCLEOTIDE SEQUENCE [LARGE SCALE GENOMIC DNA]</scope>
    <source>
        <strain evidence="2 3">DSM 19938</strain>
    </source>
</reference>
<accession>A0A1H6QNH7</accession>
<dbReference type="CDD" id="cd08977">
    <property type="entry name" value="SusD"/>
    <property type="match status" value="1"/>
</dbReference>
<organism evidence="2 3">
    <name type="scientific">Dyadobacter koreensis</name>
    <dbReference type="NCBI Taxonomy" id="408657"/>
    <lineage>
        <taxon>Bacteria</taxon>
        <taxon>Pseudomonadati</taxon>
        <taxon>Bacteroidota</taxon>
        <taxon>Cytophagia</taxon>
        <taxon>Cytophagales</taxon>
        <taxon>Spirosomataceae</taxon>
        <taxon>Dyadobacter</taxon>
    </lineage>
</organism>
<dbReference type="OrthoDB" id="843771at2"/>
<name>A0A1H6QNH7_9BACT</name>
<keyword evidence="3" id="KW-1185">Reference proteome</keyword>
<dbReference type="Pfam" id="PF12771">
    <property type="entry name" value="SusD-like_2"/>
    <property type="match status" value="1"/>
</dbReference>
<feature type="signal peptide" evidence="1">
    <location>
        <begin position="1"/>
        <end position="22"/>
    </location>
</feature>
<protein>
    <submittedName>
        <fullName evidence="2">Starch-binding associating with outer membrane</fullName>
    </submittedName>
</protein>
<evidence type="ECO:0000256" key="1">
    <source>
        <dbReference type="SAM" id="SignalP"/>
    </source>
</evidence>
<gene>
    <name evidence="2" type="ORF">SAMN04487995_0482</name>
</gene>
<feature type="chain" id="PRO_5011777241" evidence="1">
    <location>
        <begin position="23"/>
        <end position="491"/>
    </location>
</feature>
<dbReference type="EMBL" id="FNXY01000001">
    <property type="protein sequence ID" value="SEI41030.1"/>
    <property type="molecule type" value="Genomic_DNA"/>
</dbReference>
<dbReference type="AlphaFoldDB" id="A0A1H6QNH7"/>
<dbReference type="SUPFAM" id="SSF48452">
    <property type="entry name" value="TPR-like"/>
    <property type="match status" value="1"/>
</dbReference>
<proteinExistence type="predicted"/>
<dbReference type="RefSeq" id="WP_090331567.1">
    <property type="nucleotide sequence ID" value="NZ_FNXY01000001.1"/>
</dbReference>
<dbReference type="InterPro" id="IPR011990">
    <property type="entry name" value="TPR-like_helical_dom_sf"/>
</dbReference>
<evidence type="ECO:0000313" key="2">
    <source>
        <dbReference type="EMBL" id="SEI41030.1"/>
    </source>
</evidence>
<dbReference type="Proteomes" id="UP000199532">
    <property type="component" value="Unassembled WGS sequence"/>
</dbReference>
<keyword evidence="1" id="KW-0732">Signal</keyword>
<dbReference type="InterPro" id="IPR041662">
    <property type="entry name" value="SusD-like_2"/>
</dbReference>
<sequence>MKKTMQHIIMLAAALFFLPACTDDFVEKNTDPNAITDVTPDLLLPGIIRTSVNEMVGQSWGIGNIVIQHTAKIQFVSEDRYTWGDRDGLWNNMYNNLRNVQLLIELSEKNNSKNYKGISLIMRAWMYSLLTDAYGDVPYTEATKGISGTFTPKYETQEVIYAGILSDLKAANDLLGPGETVVGDLIYNGDVQQWKKLANSLRLRYLLRISDVKDVKADMQAIVANPTATPIFSDANKNADNATLRYLTSAPNQFPMYTARQGSFDEFRLSKNLGDKLTALSDPRITVFAQPTDASIAAGSPKYTGVPNGLNEVAALDYAGGPNNVSRAGALFYKGSITDRGLDVAKGYIMGYPELQFVLAEAVKKGLVTSTKTAQSYYEEGVKAAFDYADVTMPGNYLSSAGVAYSDADALTVIGTQKWIALFFTGLEAWFDWRRTGIPTITAGVDNVNGGKVPVRFAYPRSEQVLNAASLNEAVARQGADTYNTKVWWDK</sequence>
<dbReference type="Gene3D" id="1.25.40.390">
    <property type="match status" value="1"/>
</dbReference>
<dbReference type="STRING" id="408657.SAMN04487995_0482"/>
<evidence type="ECO:0000313" key="3">
    <source>
        <dbReference type="Proteomes" id="UP000199532"/>
    </source>
</evidence>